<dbReference type="KEGG" id="scs:Sta7437_2613"/>
<evidence type="ECO:0000313" key="1">
    <source>
        <dbReference type="EMBL" id="AFZ36144.1"/>
    </source>
</evidence>
<dbReference type="PANTHER" id="PTHR32175">
    <property type="entry name" value="PROTEIN, PUTATIVE, EXPRESSED-RELATED"/>
    <property type="match status" value="1"/>
</dbReference>
<reference evidence="2" key="1">
    <citation type="journal article" date="2013" name="Proc. Natl. Acad. Sci. U.S.A.">
        <title>Improving the coverage of the cyanobacterial phylum using diversity-driven genome sequencing.</title>
        <authorList>
            <person name="Shih P.M."/>
            <person name="Wu D."/>
            <person name="Latifi A."/>
            <person name="Axen S.D."/>
            <person name="Fewer D.P."/>
            <person name="Talla E."/>
            <person name="Calteau A."/>
            <person name="Cai F."/>
            <person name="Tandeau de Marsac N."/>
            <person name="Rippka R."/>
            <person name="Herdman M."/>
            <person name="Sivonen K."/>
            <person name="Coursin T."/>
            <person name="Laurent T."/>
            <person name="Goodwin L."/>
            <person name="Nolan M."/>
            <person name="Davenport K.W."/>
            <person name="Han C.S."/>
            <person name="Rubin E.M."/>
            <person name="Eisen J.A."/>
            <person name="Woyke T."/>
            <person name="Gugger M."/>
            <person name="Kerfeld C.A."/>
        </authorList>
    </citation>
    <scope>NUCLEOTIDE SEQUENCE [LARGE SCALE GENOMIC DNA]</scope>
    <source>
        <strain evidence="2">ATCC 29371 / PCC 7437</strain>
    </source>
</reference>
<dbReference type="RefSeq" id="WP_015193812.1">
    <property type="nucleotide sequence ID" value="NC_019748.1"/>
</dbReference>
<dbReference type="OrthoDB" id="7850803at2"/>
<gene>
    <name evidence="1" type="ordered locus">Sta7437_2613</name>
</gene>
<evidence type="ECO:0000313" key="2">
    <source>
        <dbReference type="Proteomes" id="UP000010473"/>
    </source>
</evidence>
<dbReference type="Proteomes" id="UP000010473">
    <property type="component" value="Chromosome"/>
</dbReference>
<dbReference type="STRING" id="111780.Sta7437_2613"/>
<sequence length="310" mass="36487">MKHTTELTQKFARKFHEYQHQLINKMIDSHFLPSDNNYQKFIIVCNIRTGSTMLCSLLSSHSQILCFFELFHRHLNSVPFSTLGYQNKSKNKTIIDLRNNNPQEFLEQEIYKNHQKKIKAVGFKLLYTQGRTDNPWWNSSEYDRWWKDVGKEPCWNSNQSNLWQYLKENKDIAIIHLKRNNLLEAKVSGITAQTTGNWGIGATGGINKNNVLVKCELNFEECMQDFEALRRMEDEADEFFAEHRKLVITYEELVENTANITNKIQVFLGLKTENLVTQSKKQATCSLLDVIDNYYQLKSQFTNTRWSNFF</sequence>
<dbReference type="InterPro" id="IPR027417">
    <property type="entry name" value="P-loop_NTPase"/>
</dbReference>
<dbReference type="HOGENOM" id="CLU_896899_0_0_3"/>
<dbReference type="AlphaFoldDB" id="K9XVP8"/>
<protein>
    <submittedName>
        <fullName evidence="1">Sulfotransferase, putative</fullName>
    </submittedName>
</protein>
<organism evidence="1 2">
    <name type="scientific">Stanieria cyanosphaera (strain ATCC 29371 / PCC 7437)</name>
    <dbReference type="NCBI Taxonomy" id="111780"/>
    <lineage>
        <taxon>Bacteria</taxon>
        <taxon>Bacillati</taxon>
        <taxon>Cyanobacteriota</taxon>
        <taxon>Cyanophyceae</taxon>
        <taxon>Pleurocapsales</taxon>
        <taxon>Dermocarpellaceae</taxon>
        <taxon>Stanieria</taxon>
    </lineage>
</organism>
<name>K9XVP8_STAC7</name>
<keyword evidence="2" id="KW-1185">Reference proteome</keyword>
<dbReference type="eggNOG" id="COG4424">
    <property type="taxonomic scope" value="Bacteria"/>
</dbReference>
<proteinExistence type="predicted"/>
<accession>K9XVP8</accession>
<dbReference type="PANTHER" id="PTHR32175:SF26">
    <property type="entry name" value="PROTEIN, PUTATIVE, EXPRESSED-RELATED"/>
    <property type="match status" value="1"/>
</dbReference>
<dbReference type="Gene3D" id="3.40.50.300">
    <property type="entry name" value="P-loop containing nucleotide triphosphate hydrolases"/>
    <property type="match status" value="1"/>
</dbReference>
<dbReference type="SUPFAM" id="SSF52540">
    <property type="entry name" value="P-loop containing nucleoside triphosphate hydrolases"/>
    <property type="match status" value="1"/>
</dbReference>
<dbReference type="EMBL" id="CP003653">
    <property type="protein sequence ID" value="AFZ36144.1"/>
    <property type="molecule type" value="Genomic_DNA"/>
</dbReference>
<dbReference type="Pfam" id="PF13469">
    <property type="entry name" value="Sulfotransfer_3"/>
    <property type="match status" value="1"/>
</dbReference>
<dbReference type="InterPro" id="IPR052796">
    <property type="entry name" value="Nod_factor_sulfotransferase"/>
</dbReference>